<reference evidence="13" key="3">
    <citation type="journal article" date="2006" name="Nucleic Acids Res.">
        <title>The Rice Annotation Project Database (RAP-DB): hub for Oryza sativa ssp. japonica genome information.</title>
        <authorList>
            <person name="Ohyanagi H."/>
            <person name="Tanaka T."/>
            <person name="Sakai H."/>
            <person name="Shigemoto Y."/>
            <person name="Yamaguchi K."/>
            <person name="Habara T."/>
            <person name="Fujii Y."/>
            <person name="Antonio B.A."/>
            <person name="Nagamura Y."/>
            <person name="Imanishi T."/>
            <person name="Ikeo K."/>
            <person name="Itoh T."/>
            <person name="Gojobori T."/>
            <person name="Sasaki T."/>
        </authorList>
    </citation>
    <scope>NUCLEOTIDE SEQUENCE</scope>
</reference>
<feature type="domain" description="Disease resistance R13L4/SHOC-2-like LRR" evidence="11">
    <location>
        <begin position="830"/>
        <end position="931"/>
    </location>
</feature>
<dbReference type="InterPro" id="IPR036388">
    <property type="entry name" value="WH-like_DNA-bd_sf"/>
</dbReference>
<evidence type="ECO:0000313" key="13">
    <source>
        <dbReference type="EMBL" id="BAF24293.1"/>
    </source>
</evidence>
<dbReference type="Pfam" id="PF00931">
    <property type="entry name" value="NB-ARC"/>
    <property type="match status" value="2"/>
</dbReference>
<dbReference type="Gene3D" id="1.20.5.4130">
    <property type="match status" value="1"/>
</dbReference>
<evidence type="ECO:0000313" key="14">
    <source>
        <dbReference type="Proteomes" id="UP000000763"/>
    </source>
</evidence>
<proteinExistence type="inferred from homology"/>
<keyword evidence="4" id="KW-0547">Nucleotide-binding</keyword>
<name>A0A5S6RD44_ORYSJ</name>
<feature type="domain" description="Disease resistance N-terminal" evidence="9">
    <location>
        <begin position="14"/>
        <end position="94"/>
    </location>
</feature>
<reference evidence="13" key="7">
    <citation type="submission" date="2012-08" db="EMBL/GenBank/DDBJ databases">
        <title>Oryza sativa nipponbare(GA3) genomic DNA, chromosome 8.</title>
        <authorList>
            <consortium name="IRGSP(International Rice Genome Sequencing Project)"/>
        </authorList>
    </citation>
    <scope>NUCLEOTIDE SEQUENCE</scope>
</reference>
<dbReference type="FunFam" id="1.10.10.10:FF:000322">
    <property type="entry name" value="Probable disease resistance protein At1g63360"/>
    <property type="match status" value="1"/>
</dbReference>
<dbReference type="PRINTS" id="PR00364">
    <property type="entry name" value="DISEASERSIST"/>
</dbReference>
<dbReference type="GO" id="GO:0002758">
    <property type="term" value="P:innate immune response-activating signaling pathway"/>
    <property type="evidence" value="ECO:0007669"/>
    <property type="project" value="UniProtKB-ARBA"/>
</dbReference>
<dbReference type="InterPro" id="IPR055414">
    <property type="entry name" value="LRR_R13L4/SHOC2-like"/>
</dbReference>
<dbReference type="Gene3D" id="3.80.10.10">
    <property type="entry name" value="Ribonuclease Inhibitor"/>
    <property type="match status" value="1"/>
</dbReference>
<dbReference type="Gene3D" id="1.10.8.430">
    <property type="entry name" value="Helical domain of apoptotic protease-activating factors"/>
    <property type="match status" value="1"/>
</dbReference>
<reference evidence="13 14" key="2">
    <citation type="journal article" date="2005" name="Nature">
        <title>The map-based sequence of the rice genome.</title>
        <authorList>
            <consortium name="International rice genome sequencing project (IRGSP)"/>
            <person name="Matsumoto T."/>
            <person name="Wu J."/>
            <person name="Kanamori H."/>
            <person name="Katayose Y."/>
            <person name="Fujisawa M."/>
            <person name="Namiki N."/>
            <person name="Mizuno H."/>
            <person name="Yamamoto K."/>
            <person name="Antonio B.A."/>
            <person name="Baba T."/>
            <person name="Sakata K."/>
            <person name="Nagamura Y."/>
            <person name="Aoki H."/>
            <person name="Arikawa K."/>
            <person name="Arita K."/>
            <person name="Bito T."/>
            <person name="Chiden Y."/>
            <person name="Fujitsuka N."/>
            <person name="Fukunaka R."/>
            <person name="Hamada M."/>
            <person name="Harada C."/>
            <person name="Hayashi A."/>
            <person name="Hijishita S."/>
            <person name="Honda M."/>
            <person name="Hosokawa S."/>
            <person name="Ichikawa Y."/>
            <person name="Idonuma A."/>
            <person name="Iijima M."/>
            <person name="Ikeda M."/>
            <person name="Ikeno M."/>
            <person name="Ito K."/>
            <person name="Ito S."/>
            <person name="Ito T."/>
            <person name="Ito Y."/>
            <person name="Ito Y."/>
            <person name="Iwabuchi A."/>
            <person name="Kamiya K."/>
            <person name="Karasawa W."/>
            <person name="Kurita K."/>
            <person name="Katagiri S."/>
            <person name="Kikuta A."/>
            <person name="Kobayashi H."/>
            <person name="Kobayashi N."/>
            <person name="Machita K."/>
            <person name="Maehara T."/>
            <person name="Masukawa M."/>
            <person name="Mizubayashi T."/>
            <person name="Mukai Y."/>
            <person name="Nagasaki H."/>
            <person name="Nagata Y."/>
            <person name="Naito S."/>
            <person name="Nakashima M."/>
            <person name="Nakama Y."/>
            <person name="Nakamichi Y."/>
            <person name="Nakamura M."/>
            <person name="Meguro A."/>
            <person name="Negishi M."/>
            <person name="Ohta I."/>
            <person name="Ohta T."/>
            <person name="Okamoto M."/>
            <person name="Ono N."/>
            <person name="Saji S."/>
            <person name="Sakaguchi M."/>
            <person name="Sakai K."/>
            <person name="Shibata M."/>
            <person name="Shimokawa T."/>
            <person name="Song J."/>
            <person name="Takazaki Y."/>
            <person name="Terasawa K."/>
            <person name="Tsugane M."/>
            <person name="Tsuji K."/>
            <person name="Ueda S."/>
            <person name="Waki K."/>
            <person name="Yamagata H."/>
            <person name="Yamamoto M."/>
            <person name="Yamamoto S."/>
            <person name="Yamane H."/>
            <person name="Yoshiki S."/>
            <person name="Yoshihara R."/>
            <person name="Yukawa K."/>
            <person name="Zhong H."/>
            <person name="Yano M."/>
            <person name="Yuan Q."/>
            <person name="Ouyang S."/>
            <person name="Liu J."/>
            <person name="Jones K.M."/>
            <person name="Gansberger K."/>
            <person name="Moffat K."/>
            <person name="Hill J."/>
            <person name="Bera J."/>
            <person name="Fadrosh D."/>
            <person name="Jin S."/>
            <person name="Johri S."/>
            <person name="Kim M."/>
            <person name="Overton L."/>
            <person name="Reardon M."/>
            <person name="Tsitrin T."/>
            <person name="Vuong H."/>
            <person name="Weaver B."/>
            <person name="Ciecko A."/>
            <person name="Tallon L."/>
            <person name="Jackson J."/>
            <person name="Pai G."/>
            <person name="Aken S.V."/>
            <person name="Utterback T."/>
            <person name="Reidmuller S."/>
            <person name="Feldblyum T."/>
            <person name="Hsiao J."/>
            <person name="Zismann V."/>
            <person name="Iobst S."/>
            <person name="de Vazeille A.R."/>
            <person name="Buell C.R."/>
            <person name="Ying K."/>
            <person name="Li Y."/>
            <person name="Lu T."/>
            <person name="Huang Y."/>
            <person name="Zhao Q."/>
            <person name="Feng Q."/>
            <person name="Zhang L."/>
            <person name="Zhu J."/>
            <person name="Weng Q."/>
            <person name="Mu J."/>
            <person name="Lu Y."/>
            <person name="Fan D."/>
            <person name="Liu Y."/>
            <person name="Guan J."/>
            <person name="Zhang Y."/>
            <person name="Yu S."/>
            <person name="Liu X."/>
            <person name="Zhang Y."/>
            <person name="Hong G."/>
            <person name="Han B."/>
            <person name="Choisne N."/>
            <person name="Demange N."/>
            <person name="Orjeda G."/>
            <person name="Samain S."/>
            <person name="Cattolico L."/>
            <person name="Pelletier E."/>
            <person name="Couloux A."/>
            <person name="Segurens B."/>
            <person name="Wincker P."/>
            <person name="D'Hont A."/>
            <person name="Scarpelli C."/>
            <person name="Weissenbach J."/>
            <person name="Salanoubat M."/>
            <person name="Quetier F."/>
            <person name="Yu Y."/>
            <person name="Kim H.R."/>
            <person name="Rambo T."/>
            <person name="Currie J."/>
            <person name="Collura K."/>
            <person name="Luo M."/>
            <person name="Yang T."/>
            <person name="Ammiraju J.S.S."/>
            <person name="Engler F."/>
            <person name="Soderlund C."/>
            <person name="Wing R.A."/>
            <person name="Palmer L.E."/>
            <person name="de la Bastide M."/>
            <person name="Spiegel L."/>
            <person name="Nascimento L."/>
            <person name="Zutavern T."/>
            <person name="O'Shaughnessy A."/>
            <person name="Dike S."/>
            <person name="Dedhia N."/>
            <person name="Preston R."/>
            <person name="Balija V."/>
            <person name="McCombie W.R."/>
            <person name="Chow T."/>
            <person name="Chen H."/>
            <person name="Chung M."/>
            <person name="Chen C."/>
            <person name="Shaw J."/>
            <person name="Wu H."/>
            <person name="Hsiao K."/>
            <person name="Chao Y."/>
            <person name="Chu M."/>
            <person name="Cheng C."/>
            <person name="Hour A."/>
            <person name="Lee P."/>
            <person name="Lin S."/>
            <person name="Lin Y."/>
            <person name="Liou J."/>
            <person name="Liu S."/>
            <person name="Hsing Y."/>
            <person name="Raghuvanshi S."/>
            <person name="Mohanty A."/>
            <person name="Bharti A.K."/>
            <person name="Gaur A."/>
            <person name="Gupta V."/>
            <person name="Kumar D."/>
            <person name="Ravi V."/>
            <person name="Vij S."/>
            <person name="Kapur A."/>
            <person name="Khurana P."/>
            <person name="Khurana P."/>
            <person name="Khurana J.P."/>
            <person name="Tyagi A.K."/>
            <person name="Gaikwad K."/>
            <person name="Singh A."/>
            <person name="Dalal V."/>
            <person name="Srivastava S."/>
            <person name="Dixit A."/>
            <person name="Pal A.K."/>
            <person name="Ghazi I.A."/>
            <person name="Yadav M."/>
            <person name="Pandit A."/>
            <person name="Bhargava A."/>
            <person name="Sureshbabu K."/>
            <person name="Batra K."/>
            <person name="Sharma T.R."/>
            <person name="Mohapatra T."/>
            <person name="Singh N.K."/>
            <person name="Messing J."/>
            <person name="Nelson A.B."/>
            <person name="Fuks G."/>
            <person name="Kavchok S."/>
            <person name="Keizer G."/>
            <person name="Linton E."/>
            <person name="Llaca V."/>
            <person name="Song R."/>
            <person name="Tanyolac B."/>
            <person name="Young S."/>
            <person name="Ho-Il K."/>
            <person name="Hahn J.H."/>
            <person name="Sangsakoo G."/>
            <person name="Vanavichit A."/>
            <person name="de Mattos Luiz.A.T."/>
            <person name="Zimmer P.D."/>
            <person name="Malone G."/>
            <person name="Dellagostin O."/>
            <person name="de Oliveira A.C."/>
            <person name="Bevan M."/>
            <person name="Bancroft I."/>
            <person name="Minx P."/>
            <person name="Cordum H."/>
            <person name="Wilson R."/>
            <person name="Cheng Z."/>
            <person name="Jin W."/>
            <person name="Jiang J."/>
            <person name="Leong S.A."/>
            <person name="Iwama H."/>
            <person name="Gojobori T."/>
            <person name="Itoh T."/>
            <person name="Niimura Y."/>
            <person name="Fujii Y."/>
            <person name="Habara T."/>
            <person name="Sakai H."/>
            <person name="Sato Y."/>
            <person name="Wilson G."/>
            <person name="Kumar K."/>
            <person name="McCouch S."/>
            <person name="Juretic N."/>
            <person name="Hoen D."/>
            <person name="Wright S."/>
            <person name="Bruskiewich R."/>
            <person name="Bureau T."/>
            <person name="Miyao A."/>
            <person name="Hirochika H."/>
            <person name="Nishikawa T."/>
            <person name="Kadowaki K."/>
            <person name="Sugiura M."/>
            <person name="Burr B."/>
            <person name="Sasaki T."/>
        </authorList>
    </citation>
    <scope>NUCLEOTIDE SEQUENCE [LARGE SCALE GENOMIC DNA]</scope>
    <source>
        <strain evidence="14">cv. Nipponbare</strain>
    </source>
</reference>
<dbReference type="InterPro" id="IPR038005">
    <property type="entry name" value="RX-like_CC"/>
</dbReference>
<dbReference type="EMBL" id="AP008214">
    <property type="protein sequence ID" value="BAF24293.1"/>
    <property type="molecule type" value="Genomic_DNA"/>
</dbReference>
<evidence type="ECO:0000256" key="4">
    <source>
        <dbReference type="ARBA" id="ARBA00022741"/>
    </source>
</evidence>
<evidence type="ECO:0000259" key="11">
    <source>
        <dbReference type="Pfam" id="PF23598"/>
    </source>
</evidence>
<dbReference type="InterPro" id="IPR058922">
    <property type="entry name" value="WHD_DRP"/>
</dbReference>
<dbReference type="PANTHER" id="PTHR23155">
    <property type="entry name" value="DISEASE RESISTANCE PROTEIN RP"/>
    <property type="match status" value="1"/>
</dbReference>
<comment type="similarity">
    <text evidence="1">Belongs to the disease resistance NB-LRR family.</text>
</comment>
<sequence>MEATAVSVGKSVLGGALSYAQTAIAEEGALKLGVQRDQSFIRDELEMMQSFLLAADKEHDGHHHEVIRTWVKQVRDVAYDVEDCLQDYAARLKKPPWWSLPCTVHRERRRIGNEMKELRAKVEDVSQRNMRYHGVSAAAPQSSSVTAAELLQSTAAIDDIDEARRAAKQQEKVDLVKLITNDGQGGLRVIAVLETRSGPAGTVPVVRAAYQKLKGEFECHAWVRLMHSFDANQFIGSLVRQFKANSREGTGKTPQGTPSGVSVLNEMEAQDYNLLHDFTGYVTNKKYLVVLNGLSTIEEWDWIKTYLPNNHNGSRVLVCTQQAEVASCCTCTDDKYKVSEIQHEGSFSKPLYVFYKEVVSQPVNSDSTKMKSETRSSMEGASTTSDSKTVPSDGVIQEDGPKDLPESSLPPHLNRDSNTVSVKELSRSTTQLIGRGKEKDDVIKLLSDCNPIRQVISVWGMGGIGKTTLVKSIYQSSELEKLGFERRAWVTVLRPFQLTELLRSLAQRLVKDSPGKKVESIPGLARSGLSTMGSEELIDKLKQDLTGKKYLIVLDDLSTTTEWDSIIRNLPINNNGSRIILTTRFKLVAQHCSKKEMNMHNIEGLTDGDALELFLTKVRMDGDESELKPDLKEEAKIIIKKCGRLPLAVATVGGFLSARPRNIIEWREFSDRISEEFDNNPSLEMIKKILASSYEGLTYHLKSCFLYMSIFPEDSDIRYRRLLRRWTAEGYSRATRNRSNEKVAEEQFTALLNKSMIQQSKTIASGKTGFCQVYNLMHEIIISKSEEENLVLVLDDHITSRSKDKVRHLVVSKSWSREKNDMQNIVDVSHIRSLTVFGEWKSFFLSKKMRMLRVLDLEDAEGLQDPDLVPIGKLHHLKYLSLRGSFGVFNLPNSFGNLLNLETLDIRGTWVTKLPATIGRLQNLKYVHAGSLDDEDDQPIIKLLHQFRSIREEMGTRFAVSYIMLFITAWLRNLDVCGVKVPRGIGRLRSIHTLSIVNIARGKALLKNLKKLTQLCKLGVTGINKNNCKELCSAIADHGRLQSLLLRAEGNAGLEGCLDNMSQPPKDLKSLQLYGNLVTLPEWIKDLKILQKLSLRNTNLKADTTMEVLGNLPMLAILRLQDNACEEEELCFGPERFTGLTSLELLNWESLKSVKFERGATPKLKVLLLHYCWQIHNGGFSGIETLSTLKEVSILGYNYDQTYTEFKEQLQKQLDMNKNKPNLSIL</sequence>
<gene>
    <name evidence="12" type="primary">P0666G10.122</name>
    <name evidence="13" type="ordered locus">Os08g0539700</name>
</gene>
<accession>A0A5S6RD44</accession>
<dbReference type="SUPFAM" id="SSF52540">
    <property type="entry name" value="P-loop containing nucleoside triphosphate hydrolases"/>
    <property type="match status" value="2"/>
</dbReference>
<reference evidence="13" key="5">
    <citation type="journal article" date="2008" name="Nucleic Acids Res.">
        <title>The Rice Annotation Project Database (RAP-DB): 2008 update.</title>
        <authorList>
            <consortium name="The Rice Annotation Project (RAP)"/>
            <person name="Tanaka T."/>
            <person name="Antonio B.A."/>
            <person name="Kikuchi S."/>
            <person name="Matsumoto T."/>
            <person name="Nagamura Y."/>
            <person name="Numa H."/>
            <person name="Sakai H."/>
            <person name="Wu J."/>
            <person name="Itoh T."/>
            <person name="Sasaki T."/>
            <person name="Aono R."/>
            <person name="Fujii Y."/>
            <person name="Habara T."/>
            <person name="Harada E."/>
            <person name="Kanno M."/>
            <person name="Kawahara Y."/>
            <person name="Kawashima H."/>
            <person name="Kubooka H."/>
            <person name="Matsuya A."/>
            <person name="Nakaoka H."/>
            <person name="Saichi N."/>
            <person name="Sanbonmatsu R."/>
            <person name="Sato Y."/>
            <person name="Shinso Y."/>
            <person name="Suzuki M."/>
            <person name="Takeda J."/>
            <person name="Tanino M."/>
            <person name="Todokoro F."/>
            <person name="Yamaguchi K."/>
            <person name="Yamamoto N."/>
            <person name="Yamasaki C."/>
            <person name="Imanishi T."/>
            <person name="Okido T."/>
            <person name="Tada M."/>
            <person name="Ikeo K."/>
            <person name="Tateno Y."/>
            <person name="Gojobori T."/>
            <person name="Lin Y.C."/>
            <person name="Wei F.J."/>
            <person name="Hsing Y.I."/>
            <person name="Zhao Q."/>
            <person name="Han B."/>
            <person name="Kramer M.R."/>
            <person name="McCombie R.W."/>
            <person name="Lonsdale D."/>
            <person name="O'Donovan C.C."/>
            <person name="Whitfield E.J."/>
            <person name="Apweiler R."/>
            <person name="Koyanagi K.O."/>
            <person name="Khurana J.P."/>
            <person name="Raghuvanshi S."/>
            <person name="Singh N.K."/>
            <person name="Tyagi A.K."/>
            <person name="Haberer G."/>
            <person name="Fujisawa M."/>
            <person name="Hosokawa S."/>
            <person name="Ito Y."/>
            <person name="Ikawa H."/>
            <person name="Shibata M."/>
            <person name="Yamamoto M."/>
            <person name="Bruskiewich R.M."/>
            <person name="Hoen D.R."/>
            <person name="Bureau TE."/>
            <person name="Namiki N."/>
            <person name="Ohyanagi H."/>
            <person name="Sakai Y."/>
            <person name="Nobushima S."/>
            <person name="Sakata K."/>
            <person name="Barrero R.A."/>
            <person name="Sato Y."/>
            <person name="Souvorov A."/>
            <person name="Smith-White B."/>
            <person name="Tatusova T."/>
            <person name="An S."/>
            <person name="An G."/>
            <person name="OOta S."/>
            <person name="Fuks G."/>
            <person name="Messing J."/>
            <person name="Christie K.R."/>
            <person name="Lieberherr D."/>
            <person name="Kim H."/>
            <person name="Zuccolo A."/>
            <person name="Wing R.A."/>
            <person name="Nobuta K."/>
            <person name="Green P.J."/>
            <person name="Lu C."/>
            <person name="Meyers BC."/>
            <person name="Chaparro C."/>
            <person name="Piegu B."/>
            <person name="Panaud O."/>
            <person name="Echeverria M."/>
        </authorList>
    </citation>
    <scope>NUCLEOTIDE SEQUENCE</scope>
</reference>
<feature type="region of interest" description="Disordered" evidence="7">
    <location>
        <begin position="365"/>
        <end position="421"/>
    </location>
</feature>
<dbReference type="InterPro" id="IPR042197">
    <property type="entry name" value="Apaf_helical"/>
</dbReference>
<evidence type="ECO:0000259" key="8">
    <source>
        <dbReference type="Pfam" id="PF00931"/>
    </source>
</evidence>
<dbReference type="GO" id="GO:0009626">
    <property type="term" value="P:plant-type hypersensitive response"/>
    <property type="evidence" value="ECO:0007669"/>
    <property type="project" value="UniProtKB-ARBA"/>
</dbReference>
<reference evidence="13" key="8">
    <citation type="submission" date="2012-08" db="EMBL/GenBank/DDBJ databases">
        <title>The Second Rice Annotation Project Meeting (RAP2).</title>
        <authorList>
            <consortium name="The Rice Annotation Project (RAP)"/>
        </authorList>
    </citation>
    <scope>NUCLEOTIDE SEQUENCE</scope>
</reference>
<dbReference type="AlphaFoldDB" id="A0A5S6RD44"/>
<evidence type="ECO:0000256" key="6">
    <source>
        <dbReference type="ARBA" id="ARBA00023054"/>
    </source>
</evidence>
<evidence type="ECO:0000259" key="9">
    <source>
        <dbReference type="Pfam" id="PF18052"/>
    </source>
</evidence>
<dbReference type="InterPro" id="IPR044974">
    <property type="entry name" value="Disease_R_plants"/>
</dbReference>
<dbReference type="KEGG" id="dosa:Os08g0539700"/>
<dbReference type="FunFam" id="3.40.50.300:FF:001091">
    <property type="entry name" value="Probable disease resistance protein At1g61300"/>
    <property type="match status" value="1"/>
</dbReference>
<keyword evidence="6" id="KW-0175">Coiled coil</keyword>
<feature type="domain" description="NB-ARC" evidence="8">
    <location>
        <begin position="209"/>
        <end position="347"/>
    </location>
</feature>
<reference evidence="12" key="1">
    <citation type="submission" date="2001-12" db="EMBL/GenBank/DDBJ databases">
        <title>Oryza sativa nipponbare(GA3) genomic DNA, chromosome 8, PAC clone:P0666G10.</title>
        <authorList>
            <person name="Sasaki T."/>
            <person name="Matsumoto T."/>
            <person name="Yamamoto K."/>
        </authorList>
    </citation>
    <scope>NUCLEOTIDE SEQUENCE</scope>
</reference>
<feature type="domain" description="Disease resistance protein winged helix" evidence="10">
    <location>
        <begin position="710"/>
        <end position="781"/>
    </location>
</feature>
<dbReference type="PANTHER" id="PTHR23155:SF1114">
    <property type="entry name" value="OS02G0475500 PROTEIN"/>
    <property type="match status" value="1"/>
</dbReference>
<dbReference type="InterPro" id="IPR041118">
    <property type="entry name" value="Rx_N"/>
</dbReference>
<dbReference type="Pfam" id="PF23598">
    <property type="entry name" value="LRR_14"/>
    <property type="match status" value="2"/>
</dbReference>
<feature type="domain" description="Disease resistance R13L4/SHOC-2-like LRR" evidence="11">
    <location>
        <begin position="974"/>
        <end position="1223"/>
    </location>
</feature>
<dbReference type="Pfam" id="PF18052">
    <property type="entry name" value="Rx_N"/>
    <property type="match status" value="1"/>
</dbReference>
<dbReference type="OMA" id="QADHAFI"/>
<dbReference type="SMR" id="A0A5S6RD44"/>
<dbReference type="GO" id="GO:0042742">
    <property type="term" value="P:defense response to bacterium"/>
    <property type="evidence" value="ECO:0007669"/>
    <property type="project" value="UniProtKB-ARBA"/>
</dbReference>
<dbReference type="SUPFAM" id="SSF52058">
    <property type="entry name" value="L domain-like"/>
    <property type="match status" value="1"/>
</dbReference>
<evidence type="ECO:0000313" key="12">
    <source>
        <dbReference type="EMBL" id="BAC75861.1"/>
    </source>
</evidence>
<dbReference type="Proteomes" id="UP000000763">
    <property type="component" value="Chromosome 8"/>
</dbReference>
<dbReference type="CDD" id="cd14798">
    <property type="entry name" value="RX-CC_like"/>
    <property type="match status" value="1"/>
</dbReference>
<keyword evidence="5" id="KW-0611">Plant defense</keyword>
<evidence type="ECO:0000259" key="10">
    <source>
        <dbReference type="Pfam" id="PF23559"/>
    </source>
</evidence>
<feature type="domain" description="NB-ARC" evidence="8">
    <location>
        <begin position="437"/>
        <end position="620"/>
    </location>
</feature>
<feature type="compositionally biased region" description="Polar residues" evidence="7">
    <location>
        <begin position="377"/>
        <end position="390"/>
    </location>
</feature>
<evidence type="ECO:0000256" key="1">
    <source>
        <dbReference type="ARBA" id="ARBA00008894"/>
    </source>
</evidence>
<keyword evidence="2" id="KW-0433">Leucine-rich repeat</keyword>
<reference evidence="14" key="6">
    <citation type="journal article" date="2008" name="Nucleic Acids Res.">
        <title>The rice annotation project database (RAP-DB): 2008 update.</title>
        <authorList>
            <consortium name="The rice annotation project (RAP)"/>
        </authorList>
    </citation>
    <scope>GENOME REANNOTATION</scope>
    <source>
        <strain evidence="14">cv. Nipponbare</strain>
    </source>
</reference>
<evidence type="ECO:0000256" key="7">
    <source>
        <dbReference type="SAM" id="MobiDB-lite"/>
    </source>
</evidence>
<evidence type="ECO:0000256" key="3">
    <source>
        <dbReference type="ARBA" id="ARBA00022737"/>
    </source>
</evidence>
<dbReference type="InterPro" id="IPR032675">
    <property type="entry name" value="LRR_dom_sf"/>
</dbReference>
<dbReference type="Gene3D" id="3.40.50.300">
    <property type="entry name" value="P-loop containing nucleotide triphosphate hydrolases"/>
    <property type="match status" value="2"/>
</dbReference>
<dbReference type="InterPro" id="IPR027417">
    <property type="entry name" value="P-loop_NTPase"/>
</dbReference>
<dbReference type="EMBL" id="AP004592">
    <property type="protein sequence ID" value="BAC75861.1"/>
    <property type="molecule type" value="Genomic_DNA"/>
</dbReference>
<dbReference type="Gramene" id="Os08t0539700-01">
    <property type="protein sequence ID" value="Os08t0539700-01"/>
    <property type="gene ID" value="Os08g0539700"/>
</dbReference>
<dbReference type="Gene3D" id="1.10.10.10">
    <property type="entry name" value="Winged helix-like DNA-binding domain superfamily/Winged helix DNA-binding domain"/>
    <property type="match status" value="1"/>
</dbReference>
<keyword evidence="3" id="KW-0677">Repeat</keyword>
<evidence type="ECO:0000256" key="5">
    <source>
        <dbReference type="ARBA" id="ARBA00022821"/>
    </source>
</evidence>
<dbReference type="OrthoDB" id="6161812at2759"/>
<evidence type="ECO:0000256" key="2">
    <source>
        <dbReference type="ARBA" id="ARBA00022614"/>
    </source>
</evidence>
<dbReference type="GO" id="GO:0043531">
    <property type="term" value="F:ADP binding"/>
    <property type="evidence" value="ECO:0007669"/>
    <property type="project" value="InterPro"/>
</dbReference>
<dbReference type="InterPro" id="IPR002182">
    <property type="entry name" value="NB-ARC"/>
</dbReference>
<protein>
    <submittedName>
        <fullName evidence="13">Os08g0539700 protein</fullName>
    </submittedName>
    <submittedName>
        <fullName evidence="12">Pi-b protein</fullName>
    </submittedName>
</protein>
<reference evidence="13" key="4">
    <citation type="journal article" date="2007" name="Genome Res.">
        <title>Curated Genome Annotation of Oryza sativa ssp. japonica and Comparative Genome Analysis with Arabidopsis thaliana.</title>
        <authorList>
            <consortium name="The Rice Annotation Project (RAP)"/>
            <person name="Itoh T."/>
            <person name="Tanaka T."/>
            <person name="Barrero R.A."/>
            <person name="Yamasaki C."/>
            <person name="Fujii Y."/>
            <person name="Hilton P.B."/>
            <person name="Antonio B.A."/>
            <person name="Aono H."/>
            <person name="Apweiler R."/>
            <person name="Bruskiewich R."/>
            <person name="Bureau T."/>
            <person name="Burr F."/>
            <person name="Costa de Oliveira A."/>
            <person name="Fuks G."/>
            <person name="Habara T."/>
            <person name="Haberer G."/>
            <person name="Han B."/>
            <person name="Harada E."/>
            <person name="Hiraki A.T."/>
            <person name="Hirochika H."/>
            <person name="Hoen D."/>
            <person name="Hokari H."/>
            <person name="Hosokawa S."/>
            <person name="Hsing Y."/>
            <person name="Ikawa H."/>
            <person name="Ikeo K."/>
            <person name="Imanishi T."/>
            <person name="Ito Y."/>
            <person name="Jaiswal P."/>
            <person name="Kanno M."/>
            <person name="Kawahara Y."/>
            <person name="Kawamura T."/>
            <person name="Kawashima H."/>
            <person name="Khurana J.P."/>
            <person name="Kikuchi S."/>
            <person name="Komatsu S."/>
            <person name="Koyanagi K.O."/>
            <person name="Kubooka H."/>
            <person name="Lieberherr D."/>
            <person name="Lin Y.C."/>
            <person name="Lonsdale D."/>
            <person name="Matsumoto T."/>
            <person name="Matsuya A."/>
            <person name="McCombie W.R."/>
            <person name="Messing J."/>
            <person name="Miyao A."/>
            <person name="Mulder N."/>
            <person name="Nagamura Y."/>
            <person name="Nam J."/>
            <person name="Namiki N."/>
            <person name="Numa H."/>
            <person name="Nurimoto S."/>
            <person name="O'donovan C."/>
            <person name="Ohyanagi H."/>
            <person name="Okido T."/>
            <person name="Oota S."/>
            <person name="Osato N."/>
            <person name="Palmer L.E."/>
            <person name="Quetier F."/>
            <person name="Raghuvanshi S."/>
            <person name="Saichi N."/>
            <person name="Sakai H."/>
            <person name="Sakai Y."/>
            <person name="Sakata K."/>
            <person name="Sakurai T."/>
            <person name="Sato F."/>
            <person name="Sato Y."/>
            <person name="Schoof H."/>
            <person name="Seki M."/>
            <person name="Shibata M."/>
            <person name="Shimizu Y."/>
            <person name="Shinozaki K."/>
            <person name="Shinso Y."/>
            <person name="Singh N.K."/>
            <person name="Smith-White B."/>
            <person name="Takeda J."/>
            <person name="Tanino M."/>
            <person name="Tatusova T."/>
            <person name="Thongjuea S."/>
            <person name="Todokoro F."/>
            <person name="Tsugane M."/>
            <person name="Tyagi A.K."/>
            <person name="Vanavichit A."/>
            <person name="Wang A."/>
            <person name="Wing R.A."/>
            <person name="Yamaguchi K."/>
            <person name="Yamamoto M."/>
            <person name="Yamamoto N."/>
            <person name="Yu Y."/>
            <person name="Zhang H."/>
            <person name="Zhao Q."/>
            <person name="Higo K."/>
            <person name="Burr B."/>
            <person name="Gojobori T."/>
            <person name="Sasaki T."/>
        </authorList>
    </citation>
    <scope>NUCLEOTIDE SEQUENCE</scope>
</reference>
<dbReference type="Pfam" id="PF23559">
    <property type="entry name" value="WHD_DRP"/>
    <property type="match status" value="1"/>
</dbReference>
<dbReference type="KEGG" id="osa:4346183"/>
<organism evidence="12 14">
    <name type="scientific">Oryza sativa subsp. japonica</name>
    <name type="common">Rice</name>
    <dbReference type="NCBI Taxonomy" id="39947"/>
    <lineage>
        <taxon>Eukaryota</taxon>
        <taxon>Viridiplantae</taxon>
        <taxon>Streptophyta</taxon>
        <taxon>Embryophyta</taxon>
        <taxon>Tracheophyta</taxon>
        <taxon>Spermatophyta</taxon>
        <taxon>Magnoliopsida</taxon>
        <taxon>Liliopsida</taxon>
        <taxon>Poales</taxon>
        <taxon>Poaceae</taxon>
        <taxon>BOP clade</taxon>
        <taxon>Oryzoideae</taxon>
        <taxon>Oryzeae</taxon>
        <taxon>Oryzinae</taxon>
        <taxon>Oryza</taxon>
        <taxon>Oryza sativa</taxon>
    </lineage>
</organism>